<protein>
    <recommendedName>
        <fullName evidence="4">DUF397 domain-containing protein</fullName>
    </recommendedName>
</protein>
<proteinExistence type="predicted"/>
<dbReference type="RefSeq" id="WP_341866112.1">
    <property type="nucleotide sequence ID" value="NZ_FNUJ01000007.1"/>
</dbReference>
<dbReference type="Proteomes" id="UP000198878">
    <property type="component" value="Unassembled WGS sequence"/>
</dbReference>
<accession>A0A1H5R7D2</accession>
<evidence type="ECO:0000313" key="2">
    <source>
        <dbReference type="EMBL" id="SEF34312.1"/>
    </source>
</evidence>
<feature type="region of interest" description="Disordered" evidence="1">
    <location>
        <begin position="1"/>
        <end position="22"/>
    </location>
</feature>
<dbReference type="STRING" id="218821.SAMN05421837_107316"/>
<evidence type="ECO:0000313" key="3">
    <source>
        <dbReference type="Proteomes" id="UP000198878"/>
    </source>
</evidence>
<dbReference type="EMBL" id="FNUJ01000007">
    <property type="protein sequence ID" value="SEF34312.1"/>
    <property type="molecule type" value="Genomic_DNA"/>
</dbReference>
<reference evidence="3" key="1">
    <citation type="submission" date="2016-10" db="EMBL/GenBank/DDBJ databases">
        <authorList>
            <person name="Varghese N."/>
            <person name="Submissions S."/>
        </authorList>
    </citation>
    <scope>NUCLEOTIDE SEQUENCE [LARGE SCALE GENOMIC DNA]</scope>
    <source>
        <strain evidence="3">DSM 44654</strain>
    </source>
</reference>
<sequence length="224" mass="24015">MSEEPTASYDAGSGKETWTPGGRLEDVLGLEQAVALIIAVTGDDQSDHGDETGGPPAYLVNPMATAHTLNAVGLLRGSTNPTTRVTAMFAEMAVTRGRAIGEAVALIDAHPGRLAILDDVRAALCPAATVVAMTVTPDDNRKARVRRELDLSTVEWVRAEPPGVTLDDPIEYAHVVHTDGVTWTVMRQSSRPEVVLYFDPAEWEAFRLGARDGEFDVPDGEPRA</sequence>
<gene>
    <name evidence="2" type="ORF">SAMN05421837_107316</name>
</gene>
<dbReference type="AlphaFoldDB" id="A0A1H5R7D2"/>
<keyword evidence="3" id="KW-1185">Reference proteome</keyword>
<name>A0A1H5R7D2_9PSEU</name>
<evidence type="ECO:0000256" key="1">
    <source>
        <dbReference type="SAM" id="MobiDB-lite"/>
    </source>
</evidence>
<organism evidence="2 3">
    <name type="scientific">Amycolatopsis pretoriensis</name>
    <dbReference type="NCBI Taxonomy" id="218821"/>
    <lineage>
        <taxon>Bacteria</taxon>
        <taxon>Bacillati</taxon>
        <taxon>Actinomycetota</taxon>
        <taxon>Actinomycetes</taxon>
        <taxon>Pseudonocardiales</taxon>
        <taxon>Pseudonocardiaceae</taxon>
        <taxon>Amycolatopsis</taxon>
    </lineage>
</organism>
<evidence type="ECO:0008006" key="4">
    <source>
        <dbReference type="Google" id="ProtNLM"/>
    </source>
</evidence>